<name>A0ABN0IFI8_BARBA</name>
<keyword evidence="4 7" id="KW-0378">Hydrolase</keyword>
<evidence type="ECO:0000256" key="5">
    <source>
        <dbReference type="ARBA" id="ARBA00023200"/>
    </source>
</evidence>
<dbReference type="GeneID" id="4683920"/>
<dbReference type="PANTHER" id="PTHR38107">
    <property type="match status" value="1"/>
</dbReference>
<evidence type="ECO:0000256" key="2">
    <source>
        <dbReference type="ARBA" id="ARBA00022529"/>
    </source>
</evidence>
<dbReference type="HAMAP" id="MF_04110">
    <property type="entry name" value="ENDOLYSIN_T4"/>
    <property type="match status" value="1"/>
</dbReference>
<keyword evidence="5" id="KW-1035">Host cytoplasm</keyword>
<evidence type="ECO:0000256" key="6">
    <source>
        <dbReference type="ARBA" id="ARBA00023295"/>
    </source>
</evidence>
<protein>
    <recommendedName>
        <fullName evidence="7">Lysozyme</fullName>
        <ecNumber evidence="7">3.2.1.17</ecNumber>
    </recommendedName>
</protein>
<evidence type="ECO:0000256" key="8">
    <source>
        <dbReference type="SAM" id="Phobius"/>
    </source>
</evidence>
<dbReference type="SUPFAM" id="SSF53955">
    <property type="entry name" value="Lysozyme-like"/>
    <property type="match status" value="1"/>
</dbReference>
<dbReference type="Gene3D" id="1.10.530.40">
    <property type="match status" value="1"/>
</dbReference>
<evidence type="ECO:0000256" key="1">
    <source>
        <dbReference type="ARBA" id="ARBA00000632"/>
    </source>
</evidence>
<dbReference type="Pfam" id="PF00959">
    <property type="entry name" value="Phage_lysozyme"/>
    <property type="match status" value="1"/>
</dbReference>
<keyword evidence="8" id="KW-1133">Transmembrane helix</keyword>
<comment type="similarity">
    <text evidence="7">Belongs to the glycosyl hydrolase 24 family.</text>
</comment>
<organism evidence="9 10">
    <name type="scientific">Bartonella bacilliformis INS</name>
    <dbReference type="NCBI Taxonomy" id="1206782"/>
    <lineage>
        <taxon>Bacteria</taxon>
        <taxon>Pseudomonadati</taxon>
        <taxon>Pseudomonadota</taxon>
        <taxon>Alphaproteobacteria</taxon>
        <taxon>Hyphomicrobiales</taxon>
        <taxon>Bartonellaceae</taxon>
        <taxon>Bartonella</taxon>
    </lineage>
</organism>
<keyword evidence="8" id="KW-0812">Transmembrane</keyword>
<dbReference type="InterPro" id="IPR023347">
    <property type="entry name" value="Lysozyme_dom_sf"/>
</dbReference>
<dbReference type="EMBL" id="AMQK01000017">
    <property type="protein sequence ID" value="EKS43586.1"/>
    <property type="molecule type" value="Genomic_DNA"/>
</dbReference>
<evidence type="ECO:0000313" key="10">
    <source>
        <dbReference type="Proteomes" id="UP000009359"/>
    </source>
</evidence>
<dbReference type="InterPro" id="IPR023346">
    <property type="entry name" value="Lysozyme-like_dom_sf"/>
</dbReference>
<dbReference type="EC" id="3.2.1.17" evidence="7"/>
<dbReference type="InterPro" id="IPR002196">
    <property type="entry name" value="Glyco_hydro_24"/>
</dbReference>
<evidence type="ECO:0000256" key="7">
    <source>
        <dbReference type="RuleBase" id="RU003788"/>
    </source>
</evidence>
<evidence type="ECO:0000256" key="4">
    <source>
        <dbReference type="ARBA" id="ARBA00022801"/>
    </source>
</evidence>
<accession>A0ABN0IFI8</accession>
<feature type="transmembrane region" description="Helical" evidence="8">
    <location>
        <begin position="194"/>
        <end position="212"/>
    </location>
</feature>
<dbReference type="InterPro" id="IPR033907">
    <property type="entry name" value="Endolysin_autolysin"/>
</dbReference>
<dbReference type="RefSeq" id="WP_005767620.1">
    <property type="nucleotide sequence ID" value="NZ_AMQK01000017.1"/>
</dbReference>
<keyword evidence="2 7" id="KW-0929">Antimicrobial</keyword>
<dbReference type="InterPro" id="IPR051018">
    <property type="entry name" value="Bacteriophage_GH24"/>
</dbReference>
<reference evidence="9 10" key="1">
    <citation type="journal article" date="2013" name="Genome Announc.">
        <title>Whole Genome Sequencing and Comparative Analysis of Bartonella bacilliformis Strain INS, the Causative Agent of Carrion's Disease.</title>
        <authorList>
            <person name="Tarazona D."/>
            <person name="Padilla C."/>
            <person name="Caceres O."/>
            <person name="Montenegro J.D."/>
            <person name="Bailon H."/>
            <person name="Ventura G."/>
            <person name="Mendoza G."/>
            <person name="Anaya E."/>
            <person name="Guio H."/>
        </authorList>
    </citation>
    <scope>NUCLEOTIDE SEQUENCE [LARGE SCALE GENOMIC DNA]</scope>
    <source>
        <strain evidence="9 10">INS</strain>
    </source>
</reference>
<comment type="catalytic activity">
    <reaction evidence="1 7">
        <text>Hydrolysis of (1-&gt;4)-beta-linkages between N-acetylmuramic acid and N-acetyl-D-glucosamine residues in a peptidoglycan and between N-acetyl-D-glucosamine residues in chitodextrins.</text>
        <dbReference type="EC" id="3.2.1.17"/>
    </reaction>
</comment>
<evidence type="ECO:0000256" key="3">
    <source>
        <dbReference type="ARBA" id="ARBA00022638"/>
    </source>
</evidence>
<keyword evidence="6 7" id="KW-0326">Glycosidase</keyword>
<evidence type="ECO:0000313" key="9">
    <source>
        <dbReference type="EMBL" id="EKS43586.1"/>
    </source>
</evidence>
<dbReference type="Proteomes" id="UP000009359">
    <property type="component" value="Unassembled WGS sequence"/>
</dbReference>
<keyword evidence="8" id="KW-0472">Membrane</keyword>
<dbReference type="PANTHER" id="PTHR38107:SF3">
    <property type="entry name" value="LYSOZYME RRRD-RELATED"/>
    <property type="match status" value="1"/>
</dbReference>
<dbReference type="CDD" id="cd00737">
    <property type="entry name" value="lyz_endolysin_autolysin"/>
    <property type="match status" value="1"/>
</dbReference>
<keyword evidence="3 7" id="KW-0081">Bacteriolytic enzyme</keyword>
<sequence length="220" mass="24083">MRKISKEGLALIKRWEGVRLCAYQDAIGVWTIGYGHTAQAGQPIVQEGMKITESEAEIVLRQDLKQFEKTVEQAVIISLSDEQFAALVSFCYNVGGEAFCNSTLLKKLNKGDYEAVPSELQKWIRAGGKRLQGLANRRAAEAGLWVKGAYVCSNYQKVETKGPSHSFKAEVLAPIIGSLSGLTGIFTGQGPVQWALASIMVFSACIGLVLVAKRFQEKRL</sequence>
<gene>
    <name evidence="9" type="ORF">BbINS_04962</name>
</gene>
<comment type="caution">
    <text evidence="9">The sequence shown here is derived from an EMBL/GenBank/DDBJ whole genome shotgun (WGS) entry which is preliminary data.</text>
</comment>
<keyword evidence="10" id="KW-1185">Reference proteome</keyword>
<proteinExistence type="inferred from homology"/>
<dbReference type="InterPro" id="IPR034690">
    <property type="entry name" value="Endolysin_T4_type"/>
</dbReference>